<evidence type="ECO:0000313" key="2">
    <source>
        <dbReference type="Proteomes" id="UP001321749"/>
    </source>
</evidence>
<reference evidence="1" key="2">
    <citation type="submission" date="2023-06" db="EMBL/GenBank/DDBJ databases">
        <authorList>
            <consortium name="Lawrence Berkeley National Laboratory"/>
            <person name="Mondo S.J."/>
            <person name="Hensen N."/>
            <person name="Bonometti L."/>
            <person name="Westerberg I."/>
            <person name="Brannstrom I.O."/>
            <person name="Guillou S."/>
            <person name="Cros-Aarteil S."/>
            <person name="Calhoun S."/>
            <person name="Haridas S."/>
            <person name="Kuo A."/>
            <person name="Pangilinan J."/>
            <person name="Riley R."/>
            <person name="Labutti K."/>
            <person name="Andreopoulos B."/>
            <person name="Lipzen A."/>
            <person name="Chen C."/>
            <person name="Yanf M."/>
            <person name="Daum C."/>
            <person name="Ng V."/>
            <person name="Clum A."/>
            <person name="Steindorff A."/>
            <person name="Ohm R."/>
            <person name="Martin F."/>
            <person name="Silar P."/>
            <person name="Natvig D."/>
            <person name="Lalanne C."/>
            <person name="Gautier V."/>
            <person name="Ament-Velasquez S.L."/>
            <person name="Kruys A."/>
            <person name="Hutchinson M.I."/>
            <person name="Powell A.J."/>
            <person name="Barry K."/>
            <person name="Miller A.N."/>
            <person name="Grigoriev I.V."/>
            <person name="Debuchy R."/>
            <person name="Gladieux P."/>
            <person name="Thoren M.H."/>
            <person name="Johannesson H."/>
        </authorList>
    </citation>
    <scope>NUCLEOTIDE SEQUENCE</scope>
    <source>
        <strain evidence="1">PSN324</strain>
    </source>
</reference>
<dbReference type="Gene3D" id="2.40.40.10">
    <property type="entry name" value="RlpA-like domain"/>
    <property type="match status" value="1"/>
</dbReference>
<dbReference type="Proteomes" id="UP001321749">
    <property type="component" value="Unassembled WGS sequence"/>
</dbReference>
<organism evidence="1 2">
    <name type="scientific">Cladorrhinum samala</name>
    <dbReference type="NCBI Taxonomy" id="585594"/>
    <lineage>
        <taxon>Eukaryota</taxon>
        <taxon>Fungi</taxon>
        <taxon>Dikarya</taxon>
        <taxon>Ascomycota</taxon>
        <taxon>Pezizomycotina</taxon>
        <taxon>Sordariomycetes</taxon>
        <taxon>Sordariomycetidae</taxon>
        <taxon>Sordariales</taxon>
        <taxon>Podosporaceae</taxon>
        <taxon>Cladorrhinum</taxon>
    </lineage>
</organism>
<dbReference type="Gene3D" id="2.40.160.20">
    <property type="match status" value="1"/>
</dbReference>
<name>A0AAV9I2F7_9PEZI</name>
<reference evidence="1" key="1">
    <citation type="journal article" date="2023" name="Mol. Phylogenet. Evol.">
        <title>Genome-scale phylogeny and comparative genomics of the fungal order Sordariales.</title>
        <authorList>
            <person name="Hensen N."/>
            <person name="Bonometti L."/>
            <person name="Westerberg I."/>
            <person name="Brannstrom I.O."/>
            <person name="Guillou S."/>
            <person name="Cros-Aarteil S."/>
            <person name="Calhoun S."/>
            <person name="Haridas S."/>
            <person name="Kuo A."/>
            <person name="Mondo S."/>
            <person name="Pangilinan J."/>
            <person name="Riley R."/>
            <person name="LaButti K."/>
            <person name="Andreopoulos B."/>
            <person name="Lipzen A."/>
            <person name="Chen C."/>
            <person name="Yan M."/>
            <person name="Daum C."/>
            <person name="Ng V."/>
            <person name="Clum A."/>
            <person name="Steindorff A."/>
            <person name="Ohm R.A."/>
            <person name="Martin F."/>
            <person name="Silar P."/>
            <person name="Natvig D.O."/>
            <person name="Lalanne C."/>
            <person name="Gautier V."/>
            <person name="Ament-Velasquez S.L."/>
            <person name="Kruys A."/>
            <person name="Hutchinson M.I."/>
            <person name="Powell A.J."/>
            <person name="Barry K."/>
            <person name="Miller A.N."/>
            <person name="Grigoriev I.V."/>
            <person name="Debuchy R."/>
            <person name="Gladieux P."/>
            <person name="Hiltunen Thoren M."/>
            <person name="Johannesson H."/>
        </authorList>
    </citation>
    <scope>NUCLEOTIDE SEQUENCE</scope>
    <source>
        <strain evidence="1">PSN324</strain>
    </source>
</reference>
<dbReference type="SUPFAM" id="SSF50685">
    <property type="entry name" value="Barwin-like endoglucanases"/>
    <property type="match status" value="1"/>
</dbReference>
<sequence length="248" mass="26609">MSWLSATTFCKSLSRSCRSFTVCPNSNVLDPSDASTPNGNPNNNPLCGRSIRVSHEGKSVTVQVVDRCAACGTHDLDLSPVAFQSLTLLTTLLLSPFAVADPAPPPLTYLYSVNLTFAAPVSIGSVPYGSRDLLTISGGNVVGPKINGKIGTGLDWGLTDRAGIFSPDALYTLHTNDNATILVFEKGHAPNVHILFETASEKYAWLNSAVAYATGGPNADGDIALDVWQVRFIYPLITYLTYFCFPRF</sequence>
<proteinExistence type="predicted"/>
<gene>
    <name evidence="1" type="ORF">QBC42DRAFT_167666</name>
</gene>
<dbReference type="EMBL" id="MU864934">
    <property type="protein sequence ID" value="KAK4466089.1"/>
    <property type="molecule type" value="Genomic_DNA"/>
</dbReference>
<protein>
    <recommendedName>
        <fullName evidence="3">RlpA-like protein double-psi beta-barrel domain-containing protein</fullName>
    </recommendedName>
</protein>
<dbReference type="InterPro" id="IPR020915">
    <property type="entry name" value="UPF0311"/>
</dbReference>
<dbReference type="InterPro" id="IPR036908">
    <property type="entry name" value="RlpA-like_sf"/>
</dbReference>
<comment type="caution">
    <text evidence="1">The sequence shown here is derived from an EMBL/GenBank/DDBJ whole genome shotgun (WGS) entry which is preliminary data.</text>
</comment>
<evidence type="ECO:0000313" key="1">
    <source>
        <dbReference type="EMBL" id="KAK4466089.1"/>
    </source>
</evidence>
<dbReference type="PANTHER" id="PTHR37315:SF1">
    <property type="entry name" value="UPF0311 PROTEIN BLR7842"/>
    <property type="match status" value="1"/>
</dbReference>
<evidence type="ECO:0008006" key="3">
    <source>
        <dbReference type="Google" id="ProtNLM"/>
    </source>
</evidence>
<dbReference type="PANTHER" id="PTHR37315">
    <property type="entry name" value="UPF0311 PROTEIN BLR7842"/>
    <property type="match status" value="1"/>
</dbReference>
<dbReference type="AlphaFoldDB" id="A0AAV9I2F7"/>
<keyword evidence="2" id="KW-1185">Reference proteome</keyword>
<accession>A0AAV9I2F7</accession>
<dbReference type="CDD" id="cd22191">
    <property type="entry name" value="DPBB_RlpA_EXP_N-like"/>
    <property type="match status" value="1"/>
</dbReference>
<dbReference type="Pfam" id="PF11578">
    <property type="entry name" value="DUF3237"/>
    <property type="match status" value="1"/>
</dbReference>